<dbReference type="AlphaFoldDB" id="A0A432XCS0"/>
<dbReference type="Proteomes" id="UP000286678">
    <property type="component" value="Unassembled WGS sequence"/>
</dbReference>
<evidence type="ECO:0000313" key="1">
    <source>
        <dbReference type="EMBL" id="RUO46549.1"/>
    </source>
</evidence>
<dbReference type="EMBL" id="PIPT01000008">
    <property type="protein sequence ID" value="RUO46549.1"/>
    <property type="molecule type" value="Genomic_DNA"/>
</dbReference>
<organism evidence="1 2">
    <name type="scientific">Pseudidiomarina aquimaris</name>
    <dbReference type="NCBI Taxonomy" id="641841"/>
    <lineage>
        <taxon>Bacteria</taxon>
        <taxon>Pseudomonadati</taxon>
        <taxon>Pseudomonadota</taxon>
        <taxon>Gammaproteobacteria</taxon>
        <taxon>Alteromonadales</taxon>
        <taxon>Idiomarinaceae</taxon>
        <taxon>Pseudidiomarina</taxon>
    </lineage>
</organism>
<sequence length="86" mass="10174">MFVVRKEKGLNKHRIANNDLVQKSIEWLGQIINLDYGLMVPSAAITEGIAIQKTLFVVRYSLFVIRSPWFYHGEPRTRRKWSKWQV</sequence>
<evidence type="ECO:0000313" key="2">
    <source>
        <dbReference type="Proteomes" id="UP000286678"/>
    </source>
</evidence>
<reference evidence="2" key="1">
    <citation type="journal article" date="2018" name="Front. Microbiol.">
        <title>Genome-Based Analysis Reveals the Taxonomy and Diversity of the Family Idiomarinaceae.</title>
        <authorList>
            <person name="Liu Y."/>
            <person name="Lai Q."/>
            <person name="Shao Z."/>
        </authorList>
    </citation>
    <scope>NUCLEOTIDE SEQUENCE [LARGE SCALE GENOMIC DNA]</scope>
    <source>
        <strain evidence="2">SW15</strain>
    </source>
</reference>
<protein>
    <submittedName>
        <fullName evidence="1">Uncharacterized protein</fullName>
    </submittedName>
</protein>
<accession>A0A432XCS0</accession>
<gene>
    <name evidence="1" type="ORF">CWE21_10330</name>
</gene>
<comment type="caution">
    <text evidence="1">The sequence shown here is derived from an EMBL/GenBank/DDBJ whole genome shotgun (WGS) entry which is preliminary data.</text>
</comment>
<keyword evidence="2" id="KW-1185">Reference proteome</keyword>
<name>A0A432XCS0_9GAMM</name>
<proteinExistence type="predicted"/>